<proteinExistence type="predicted"/>
<evidence type="ECO:0000313" key="2">
    <source>
        <dbReference type="EMBL" id="MET3659709.1"/>
    </source>
</evidence>
<sequence length="157" mass="17583">MCADIGRFRRAGRECTLPTDIGMKPLCAPDPRPHIRCVEAKQRTRGSSSRSCSECQDITDKQSVYAPRILSRPDNRSPGGGRKRRKRKNGRRKCLRLPGSQPEIAAFRSGNRVREHRAARISRRSACKQIVEKESRLDGGSQGMDAGHRSGLQSDDR</sequence>
<organism evidence="2 3">
    <name type="scientific">Aquamicrobium ahrensii</name>
    <dbReference type="NCBI Taxonomy" id="469551"/>
    <lineage>
        <taxon>Bacteria</taxon>
        <taxon>Pseudomonadati</taxon>
        <taxon>Pseudomonadota</taxon>
        <taxon>Alphaproteobacteria</taxon>
        <taxon>Hyphomicrobiales</taxon>
        <taxon>Phyllobacteriaceae</taxon>
        <taxon>Aquamicrobium</taxon>
    </lineage>
</organism>
<comment type="caution">
    <text evidence="2">The sequence shown here is derived from an EMBL/GenBank/DDBJ whole genome shotgun (WGS) entry which is preliminary data.</text>
</comment>
<protein>
    <submittedName>
        <fullName evidence="2">Uncharacterized protein</fullName>
    </submittedName>
</protein>
<evidence type="ECO:0000256" key="1">
    <source>
        <dbReference type="SAM" id="MobiDB-lite"/>
    </source>
</evidence>
<keyword evidence="3" id="KW-1185">Reference proteome</keyword>
<feature type="region of interest" description="Disordered" evidence="1">
    <location>
        <begin position="63"/>
        <end position="100"/>
    </location>
</feature>
<dbReference type="EMBL" id="JBEPMN010000001">
    <property type="protein sequence ID" value="MET3659709.1"/>
    <property type="molecule type" value="Genomic_DNA"/>
</dbReference>
<dbReference type="Proteomes" id="UP001549143">
    <property type="component" value="Unassembled WGS sequence"/>
</dbReference>
<evidence type="ECO:0000313" key="3">
    <source>
        <dbReference type="Proteomes" id="UP001549143"/>
    </source>
</evidence>
<gene>
    <name evidence="2" type="ORF">ABID44_000009</name>
</gene>
<feature type="region of interest" description="Disordered" evidence="1">
    <location>
        <begin position="130"/>
        <end position="157"/>
    </location>
</feature>
<reference evidence="2 3" key="1">
    <citation type="submission" date="2024-06" db="EMBL/GenBank/DDBJ databases">
        <title>Genomic Encyclopedia of Type Strains, Phase IV (KMG-IV): sequencing the most valuable type-strain genomes for metagenomic binning, comparative biology and taxonomic classification.</title>
        <authorList>
            <person name="Goeker M."/>
        </authorList>
    </citation>
    <scope>NUCLEOTIDE SEQUENCE [LARGE SCALE GENOMIC DNA]</scope>
    <source>
        <strain evidence="2 3">DSM 19730</strain>
    </source>
</reference>
<name>A0ABV2KF75_9HYPH</name>
<feature type="compositionally biased region" description="Basic residues" evidence="1">
    <location>
        <begin position="81"/>
        <end position="95"/>
    </location>
</feature>
<accession>A0ABV2KF75</accession>